<feature type="transmembrane region" description="Helical" evidence="7">
    <location>
        <begin position="133"/>
        <end position="156"/>
    </location>
</feature>
<feature type="transmembrane region" description="Helical" evidence="7">
    <location>
        <begin position="349"/>
        <end position="369"/>
    </location>
</feature>
<evidence type="ECO:0000256" key="4">
    <source>
        <dbReference type="ARBA" id="ARBA00022989"/>
    </source>
</evidence>
<dbReference type="EMBL" id="PKMF04000385">
    <property type="protein sequence ID" value="KAK7834625.1"/>
    <property type="molecule type" value="Genomic_DNA"/>
</dbReference>
<dbReference type="SUPFAM" id="SSF103473">
    <property type="entry name" value="MFS general substrate transporter"/>
    <property type="match status" value="1"/>
</dbReference>
<keyword evidence="4 7" id="KW-1133">Transmembrane helix</keyword>
<dbReference type="AlphaFoldDB" id="A0AAW0K7F9"/>
<dbReference type="Gene3D" id="1.20.1250.20">
    <property type="entry name" value="MFS general substrate transporter like domains"/>
    <property type="match status" value="1"/>
</dbReference>
<dbReference type="GO" id="GO:0022857">
    <property type="term" value="F:transmembrane transporter activity"/>
    <property type="evidence" value="ECO:0007669"/>
    <property type="project" value="InterPro"/>
</dbReference>
<feature type="compositionally biased region" description="Acidic residues" evidence="6">
    <location>
        <begin position="242"/>
        <end position="252"/>
    </location>
</feature>
<keyword evidence="3 7" id="KW-0812">Transmembrane</keyword>
<evidence type="ECO:0000256" key="3">
    <source>
        <dbReference type="ARBA" id="ARBA00022692"/>
    </source>
</evidence>
<comment type="similarity">
    <text evidence="2">Belongs to the major facilitator superfamily. Proton-dependent oligopeptide transporter (POT/PTR) (TC 2.A.17) family.</text>
</comment>
<protein>
    <submittedName>
        <fullName evidence="8">Protein nrt1/ ptr family 5.4</fullName>
    </submittedName>
</protein>
<accession>A0AAW0K7F9</accession>
<organism evidence="8 9">
    <name type="scientific">Quercus suber</name>
    <name type="common">Cork oak</name>
    <dbReference type="NCBI Taxonomy" id="58331"/>
    <lineage>
        <taxon>Eukaryota</taxon>
        <taxon>Viridiplantae</taxon>
        <taxon>Streptophyta</taxon>
        <taxon>Embryophyta</taxon>
        <taxon>Tracheophyta</taxon>
        <taxon>Spermatophyta</taxon>
        <taxon>Magnoliopsida</taxon>
        <taxon>eudicotyledons</taxon>
        <taxon>Gunneridae</taxon>
        <taxon>Pentapetalae</taxon>
        <taxon>rosids</taxon>
        <taxon>fabids</taxon>
        <taxon>Fagales</taxon>
        <taxon>Fagaceae</taxon>
        <taxon>Quercus</taxon>
    </lineage>
</organism>
<feature type="transmembrane region" description="Helical" evidence="7">
    <location>
        <begin position="313"/>
        <end position="329"/>
    </location>
</feature>
<keyword evidence="9" id="KW-1185">Reference proteome</keyword>
<dbReference type="GO" id="GO:0016020">
    <property type="term" value="C:membrane"/>
    <property type="evidence" value="ECO:0007669"/>
    <property type="project" value="UniProtKB-SubCell"/>
</dbReference>
<dbReference type="Pfam" id="PF00854">
    <property type="entry name" value="PTR2"/>
    <property type="match status" value="1"/>
</dbReference>
<comment type="caution">
    <text evidence="8">The sequence shown here is derived from an EMBL/GenBank/DDBJ whole genome shotgun (WGS) entry which is preliminary data.</text>
</comment>
<proteinExistence type="inferred from homology"/>
<dbReference type="InterPro" id="IPR036259">
    <property type="entry name" value="MFS_trans_sf"/>
</dbReference>
<keyword evidence="5 7" id="KW-0472">Membrane</keyword>
<dbReference type="Proteomes" id="UP000237347">
    <property type="component" value="Unassembled WGS sequence"/>
</dbReference>
<feature type="transmembrane region" description="Helical" evidence="7">
    <location>
        <begin position="508"/>
        <end position="528"/>
    </location>
</feature>
<comment type="subcellular location">
    <subcellularLocation>
        <location evidence="1">Membrane</location>
        <topology evidence="1">Multi-pass membrane protein</topology>
    </subcellularLocation>
</comment>
<evidence type="ECO:0000313" key="9">
    <source>
        <dbReference type="Proteomes" id="UP000237347"/>
    </source>
</evidence>
<evidence type="ECO:0000313" key="8">
    <source>
        <dbReference type="EMBL" id="KAK7834625.1"/>
    </source>
</evidence>
<name>A0AAW0K7F9_QUESU</name>
<gene>
    <name evidence="8" type="primary">NPF5.4_10</name>
    <name evidence="8" type="ORF">CFP56_024636</name>
</gene>
<feature type="transmembrane region" description="Helical" evidence="7">
    <location>
        <begin position="381"/>
        <end position="401"/>
    </location>
</feature>
<feature type="transmembrane region" description="Helical" evidence="7">
    <location>
        <begin position="472"/>
        <end position="496"/>
    </location>
</feature>
<feature type="transmembrane region" description="Helical" evidence="7">
    <location>
        <begin position="108"/>
        <end position="127"/>
    </location>
</feature>
<feature type="transmembrane region" description="Helical" evidence="7">
    <location>
        <begin position="428"/>
        <end position="451"/>
    </location>
</feature>
<dbReference type="InterPro" id="IPR000109">
    <property type="entry name" value="POT_fam"/>
</dbReference>
<evidence type="ECO:0000256" key="7">
    <source>
        <dbReference type="SAM" id="Phobius"/>
    </source>
</evidence>
<evidence type="ECO:0000256" key="5">
    <source>
        <dbReference type="ARBA" id="ARBA00023136"/>
    </source>
</evidence>
<reference evidence="8 9" key="1">
    <citation type="journal article" date="2018" name="Sci. Data">
        <title>The draft genome sequence of cork oak.</title>
        <authorList>
            <person name="Ramos A.M."/>
            <person name="Usie A."/>
            <person name="Barbosa P."/>
            <person name="Barros P.M."/>
            <person name="Capote T."/>
            <person name="Chaves I."/>
            <person name="Simoes F."/>
            <person name="Abreu I."/>
            <person name="Carrasquinho I."/>
            <person name="Faro C."/>
            <person name="Guimaraes J.B."/>
            <person name="Mendonca D."/>
            <person name="Nobrega F."/>
            <person name="Rodrigues L."/>
            <person name="Saibo N.J.M."/>
            <person name="Varela M.C."/>
            <person name="Egas C."/>
            <person name="Matos J."/>
            <person name="Miguel C.M."/>
            <person name="Oliveira M.M."/>
            <person name="Ricardo C.P."/>
            <person name="Goncalves S."/>
        </authorList>
    </citation>
    <scope>NUCLEOTIDE SEQUENCE [LARGE SCALE GENOMIC DNA]</scope>
    <source>
        <strain evidence="9">cv. HL8</strain>
    </source>
</reference>
<evidence type="ECO:0000256" key="6">
    <source>
        <dbReference type="SAM" id="MobiDB-lite"/>
    </source>
</evidence>
<feature type="region of interest" description="Disordered" evidence="6">
    <location>
        <begin position="241"/>
        <end position="266"/>
    </location>
</feature>
<sequence>MSTVETLAEIQFERRGCHCLILSHSLVKLVVVEVLIDYLTGRWKKGLMLLGFSLSARSPNPSIYAATVVIALGKSGLDSLLLDFLEDQLSERENPDIDVDQKISRTNFWWYTCSLSGYAIGVFWLSNAEWEEIFRIATPAMGASFLLFFCGFYFYYHKKPRGSPLGMTFGVFRAAKSKWDLNYTHRSSQFHWKFAPRLFVWNHTGQMQLLPKVQFFRRELGTVIAILAQSRGWRDLGAIGDEGGDEIGDDGGDEIKDEGGDGDEDGDLTGEDVLQVEWLDKAAIVETSSIGLVEQENREKLCPVKQVREVKRLLTLIPMWMAFFAYSLIRANGHTFFFEQRSNMDSQISLTHLFLLESVACFAISKILRWLMKTENQQHRLIKIAAGMVCSILCCIAAWQVEVHRLLLIKKKGIDSSKPSDPDDPNQIIFMSTFWLLPQFILLGLMDALAVEGLQEFVDNHVTKSMKSYGELFSDCVLGFGKFFSIGCILLIRPWFKDDINNSHLDRYFLALAILGLVFFCIYVFCVLPKYAHMEAPSEDLELEDVLEDGVRDLTESKDVLEDGVRDLTEAENVLEDGVRDLTEMEDLLEDGVRDLTESLSSRRNSSSFQWRKVLTVISVACHLYPPLKNGQQHSRLKSE</sequence>
<evidence type="ECO:0000256" key="2">
    <source>
        <dbReference type="ARBA" id="ARBA00005982"/>
    </source>
</evidence>
<dbReference type="PANTHER" id="PTHR11654">
    <property type="entry name" value="OLIGOPEPTIDE TRANSPORTER-RELATED"/>
    <property type="match status" value="1"/>
</dbReference>
<evidence type="ECO:0000256" key="1">
    <source>
        <dbReference type="ARBA" id="ARBA00004141"/>
    </source>
</evidence>